<dbReference type="Pfam" id="PF00528">
    <property type="entry name" value="BPD_transp_1"/>
    <property type="match status" value="1"/>
</dbReference>
<comment type="caution">
    <text evidence="9">The sequence shown here is derived from an EMBL/GenBank/DDBJ whole genome shotgun (WGS) entry which is preliminary data.</text>
</comment>
<keyword evidence="2 7" id="KW-0813">Transport</keyword>
<dbReference type="SUPFAM" id="SSF161098">
    <property type="entry name" value="MetI-like"/>
    <property type="match status" value="1"/>
</dbReference>
<dbReference type="EMBL" id="JAHQCX010000013">
    <property type="protein sequence ID" value="MBU9727714.1"/>
    <property type="molecule type" value="Genomic_DNA"/>
</dbReference>
<evidence type="ECO:0000313" key="10">
    <source>
        <dbReference type="Proteomes" id="UP001314681"/>
    </source>
</evidence>
<dbReference type="PROSITE" id="PS50928">
    <property type="entry name" value="ABC_TM1"/>
    <property type="match status" value="1"/>
</dbReference>
<reference evidence="9 10" key="1">
    <citation type="submission" date="2021-06" db="EMBL/GenBank/DDBJ databases">
        <title>Description of novel taxa of the family Lachnospiraceae.</title>
        <authorList>
            <person name="Chaplin A.V."/>
            <person name="Sokolova S.R."/>
            <person name="Pikina A.P."/>
            <person name="Korzhanova M."/>
            <person name="Belova V."/>
            <person name="Korostin D."/>
            <person name="Efimov B.A."/>
        </authorList>
    </citation>
    <scope>NUCLEOTIDE SEQUENCE [LARGE SCALE GENOMIC DNA]</scope>
    <source>
        <strain evidence="9 10">ASD4241</strain>
    </source>
</reference>
<dbReference type="InterPro" id="IPR000515">
    <property type="entry name" value="MetI-like"/>
</dbReference>
<keyword evidence="4 7" id="KW-0812">Transmembrane</keyword>
<dbReference type="CDD" id="cd06261">
    <property type="entry name" value="TM_PBP2"/>
    <property type="match status" value="1"/>
</dbReference>
<dbReference type="Gene3D" id="1.10.3720.10">
    <property type="entry name" value="MetI-like"/>
    <property type="match status" value="1"/>
</dbReference>
<dbReference type="Proteomes" id="UP001314681">
    <property type="component" value="Unassembled WGS sequence"/>
</dbReference>
<dbReference type="PANTHER" id="PTHR43744">
    <property type="entry name" value="ABC TRANSPORTER PERMEASE PROTEIN MG189-RELATED-RELATED"/>
    <property type="match status" value="1"/>
</dbReference>
<evidence type="ECO:0000256" key="5">
    <source>
        <dbReference type="ARBA" id="ARBA00022989"/>
    </source>
</evidence>
<evidence type="ECO:0000256" key="2">
    <source>
        <dbReference type="ARBA" id="ARBA00022448"/>
    </source>
</evidence>
<keyword evidence="5 7" id="KW-1133">Transmembrane helix</keyword>
<feature type="transmembrane region" description="Helical" evidence="7">
    <location>
        <begin position="82"/>
        <end position="106"/>
    </location>
</feature>
<name>A0ABS6KB11_9FIRM</name>
<feature type="transmembrane region" description="Helical" evidence="7">
    <location>
        <begin position="26"/>
        <end position="45"/>
    </location>
</feature>
<keyword evidence="3" id="KW-1003">Cell membrane</keyword>
<keyword evidence="6 7" id="KW-0472">Membrane</keyword>
<evidence type="ECO:0000256" key="4">
    <source>
        <dbReference type="ARBA" id="ARBA00022692"/>
    </source>
</evidence>
<proteinExistence type="inferred from homology"/>
<evidence type="ECO:0000259" key="8">
    <source>
        <dbReference type="PROSITE" id="PS50928"/>
    </source>
</evidence>
<keyword evidence="10" id="KW-1185">Reference proteome</keyword>
<organism evidence="9 10">
    <name type="scientific">Diplocloster modestus</name>
    <dbReference type="NCBI Taxonomy" id="2850322"/>
    <lineage>
        <taxon>Bacteria</taxon>
        <taxon>Bacillati</taxon>
        <taxon>Bacillota</taxon>
        <taxon>Clostridia</taxon>
        <taxon>Lachnospirales</taxon>
        <taxon>Lachnospiraceae</taxon>
        <taxon>Diplocloster</taxon>
    </lineage>
</organism>
<dbReference type="RefSeq" id="WP_158354407.1">
    <property type="nucleotide sequence ID" value="NZ_JAHQCX010000013.1"/>
</dbReference>
<evidence type="ECO:0000256" key="3">
    <source>
        <dbReference type="ARBA" id="ARBA00022475"/>
    </source>
</evidence>
<feature type="domain" description="ABC transmembrane type-1" evidence="8">
    <location>
        <begin position="83"/>
        <end position="274"/>
    </location>
</feature>
<feature type="transmembrane region" description="Helical" evidence="7">
    <location>
        <begin position="253"/>
        <end position="274"/>
    </location>
</feature>
<accession>A0ABS6KB11</accession>
<comment type="subcellular location">
    <subcellularLocation>
        <location evidence="1 7">Cell membrane</location>
        <topology evidence="1 7">Multi-pass membrane protein</topology>
    </subcellularLocation>
</comment>
<feature type="transmembrane region" description="Helical" evidence="7">
    <location>
        <begin position="156"/>
        <end position="174"/>
    </location>
</feature>
<protein>
    <submittedName>
        <fullName evidence="9">Carbohydrate ABC transporter permease</fullName>
    </submittedName>
</protein>
<evidence type="ECO:0000313" key="9">
    <source>
        <dbReference type="EMBL" id="MBU9727714.1"/>
    </source>
</evidence>
<dbReference type="InterPro" id="IPR035906">
    <property type="entry name" value="MetI-like_sf"/>
</dbReference>
<evidence type="ECO:0000256" key="7">
    <source>
        <dbReference type="RuleBase" id="RU363032"/>
    </source>
</evidence>
<sequence>MVKTAKKNKIHEQLTPKTAVLKIVKWFMILFFGIYTLFPLVWLFVTSLKTNAEYFDNPFSLPAVIQFQNYVNAFSQANLGRMIINSITVSVIATFINIMAAAMASYAISRFQFKGKEAIFAMFSAGVMVPLNALMVPYFTIFSRAGLLDSLNSLRILYAAIGLPMSVFIVRGFMDSFPKEIEEAAYVDGCGFYGRFLRIVLPLTKTGLVTAATFQFLTCWNEFVYANLLTSSPATKTIQIGIRYFTNQFTTDYVSMYAAIVIAIIPSIIGYMLFQEQIISGLTSGAVKG</sequence>
<gene>
    <name evidence="9" type="ORF">KTH90_17020</name>
</gene>
<dbReference type="PANTHER" id="PTHR43744:SF8">
    <property type="entry name" value="SN-GLYCEROL-3-PHOSPHATE TRANSPORT SYSTEM PERMEASE PROTEIN UGPE"/>
    <property type="match status" value="1"/>
</dbReference>
<evidence type="ECO:0000256" key="1">
    <source>
        <dbReference type="ARBA" id="ARBA00004651"/>
    </source>
</evidence>
<feature type="transmembrane region" description="Helical" evidence="7">
    <location>
        <begin position="118"/>
        <end position="136"/>
    </location>
</feature>
<comment type="similarity">
    <text evidence="7">Belongs to the binding-protein-dependent transport system permease family.</text>
</comment>
<evidence type="ECO:0000256" key="6">
    <source>
        <dbReference type="ARBA" id="ARBA00023136"/>
    </source>
</evidence>